<feature type="region of interest" description="Disordered" evidence="1">
    <location>
        <begin position="47"/>
        <end position="69"/>
    </location>
</feature>
<dbReference type="AlphaFoldDB" id="A0A5N5KYJ6"/>
<organism evidence="2 3">
    <name type="scientific">Pangasianodon hypophthalmus</name>
    <name type="common">Striped catfish</name>
    <name type="synonym">Helicophagus hypophthalmus</name>
    <dbReference type="NCBI Taxonomy" id="310915"/>
    <lineage>
        <taxon>Eukaryota</taxon>
        <taxon>Metazoa</taxon>
        <taxon>Chordata</taxon>
        <taxon>Craniata</taxon>
        <taxon>Vertebrata</taxon>
        <taxon>Euteleostomi</taxon>
        <taxon>Actinopterygii</taxon>
        <taxon>Neopterygii</taxon>
        <taxon>Teleostei</taxon>
        <taxon>Ostariophysi</taxon>
        <taxon>Siluriformes</taxon>
        <taxon>Pangasiidae</taxon>
        <taxon>Pangasianodon</taxon>
    </lineage>
</organism>
<sequence>MLLEGENNFEIMNMIGDPELLRARVDEMDALLKAREAGHKPEILKMLYNNQNNNNKKNKKKNKKKKRNY</sequence>
<gene>
    <name evidence="2" type="ORF">PHYPO_G00118080</name>
</gene>
<evidence type="ECO:0000313" key="3">
    <source>
        <dbReference type="Proteomes" id="UP000327468"/>
    </source>
</evidence>
<name>A0A5N5KYJ6_PANHP</name>
<dbReference type="EMBL" id="VFJC01000022">
    <property type="protein sequence ID" value="KAB5535477.1"/>
    <property type="molecule type" value="Genomic_DNA"/>
</dbReference>
<evidence type="ECO:0000313" key="2">
    <source>
        <dbReference type="EMBL" id="KAB5535477.1"/>
    </source>
</evidence>
<dbReference type="Gene3D" id="1.10.1900.10">
    <property type="entry name" value="c-terminal domain of poly(a) binding protein"/>
    <property type="match status" value="1"/>
</dbReference>
<keyword evidence="3" id="KW-1185">Reference proteome</keyword>
<reference evidence="2 3" key="1">
    <citation type="submission" date="2019-06" db="EMBL/GenBank/DDBJ databases">
        <title>A chromosome-scale genome assembly of the striped catfish, Pangasianodon hypophthalmus.</title>
        <authorList>
            <person name="Wen M."/>
            <person name="Zahm M."/>
            <person name="Roques C."/>
            <person name="Cabau C."/>
            <person name="Klopp C."/>
            <person name="Donnadieu C."/>
            <person name="Jouanno E."/>
            <person name="Avarre J.-C."/>
            <person name="Campet M."/>
            <person name="Ha T.T.T."/>
            <person name="Dugue R."/>
            <person name="Lampietro C."/>
            <person name="Louis A."/>
            <person name="Herpin A."/>
            <person name="Echchiki A."/>
            <person name="Berthelot C."/>
            <person name="Parey E."/>
            <person name="Roest-Crollius H."/>
            <person name="Braasch I."/>
            <person name="Postlethwait J."/>
            <person name="Bobe J."/>
            <person name="Montfort J."/>
            <person name="Bouchez O."/>
            <person name="Begum T."/>
            <person name="Schartl M."/>
            <person name="Guiguen Y."/>
        </authorList>
    </citation>
    <scope>NUCLEOTIDE SEQUENCE [LARGE SCALE GENOMIC DNA]</scope>
    <source>
        <strain evidence="2 3">Indonesia</strain>
        <tissue evidence="2">Blood</tissue>
    </source>
</reference>
<evidence type="ECO:0000256" key="1">
    <source>
        <dbReference type="SAM" id="MobiDB-lite"/>
    </source>
</evidence>
<comment type="caution">
    <text evidence="2">The sequence shown here is derived from an EMBL/GenBank/DDBJ whole genome shotgun (WGS) entry which is preliminary data.</text>
</comment>
<dbReference type="InterPro" id="IPR036053">
    <property type="entry name" value="PABP-dom"/>
</dbReference>
<feature type="compositionally biased region" description="Basic residues" evidence="1">
    <location>
        <begin position="56"/>
        <end position="69"/>
    </location>
</feature>
<dbReference type="Proteomes" id="UP000327468">
    <property type="component" value="Chromosome 21"/>
</dbReference>
<proteinExistence type="predicted"/>
<accession>A0A5N5KYJ6</accession>
<protein>
    <submittedName>
        <fullName evidence="2">Uncharacterized protein</fullName>
    </submittedName>
</protein>
<dbReference type="SUPFAM" id="SSF63570">
    <property type="entry name" value="PABC (PABP) domain"/>
    <property type="match status" value="1"/>
</dbReference>
<dbReference type="GO" id="GO:0003723">
    <property type="term" value="F:RNA binding"/>
    <property type="evidence" value="ECO:0007669"/>
    <property type="project" value="InterPro"/>
</dbReference>